<sequence length="218" mass="24757">MLQMLSALTVDYSIIIGSVVAVLVISITALYDVKREKAKSEGNEPKKGILQFIVDFKGRKKRKEEKLKEIDEKLREVTGVEKELERSEEVSAEKNLIDKMHSGALVGKNIEENITFGIQNSGIQNIDFDDLTELEPTSEVNEALPEEFNTGMEEDIGENDVKGKDSLIESLQKELSIKREEKLNLMRDLEGQKLDTAELESELKEILSRIKHYEKYLG</sequence>
<keyword evidence="2" id="KW-0472">Membrane</keyword>
<dbReference type="HOGENOM" id="CLU_1264521_0_0_2"/>
<keyword evidence="1" id="KW-0175">Coiled coil</keyword>
<gene>
    <name evidence="3" type="ORF">Asulf_00849</name>
</gene>
<dbReference type="RefSeq" id="WP_015590455.1">
    <property type="nucleotide sequence ID" value="NC_021169.1"/>
</dbReference>
<protein>
    <submittedName>
        <fullName evidence="3">Uncharacterized protein</fullName>
    </submittedName>
</protein>
<name>N0BF06_9EURY</name>
<feature type="transmembrane region" description="Helical" evidence="2">
    <location>
        <begin position="12"/>
        <end position="31"/>
    </location>
</feature>
<dbReference type="STRING" id="387631.Asulf_00849"/>
<keyword evidence="2" id="KW-0812">Transmembrane</keyword>
<organism evidence="3 4">
    <name type="scientific">Archaeoglobus sulfaticallidus PM70-1</name>
    <dbReference type="NCBI Taxonomy" id="387631"/>
    <lineage>
        <taxon>Archaea</taxon>
        <taxon>Methanobacteriati</taxon>
        <taxon>Methanobacteriota</taxon>
        <taxon>Archaeoglobi</taxon>
        <taxon>Archaeoglobales</taxon>
        <taxon>Archaeoglobaceae</taxon>
        <taxon>Archaeoglobus</taxon>
    </lineage>
</organism>
<keyword evidence="2" id="KW-1133">Transmembrane helix</keyword>
<feature type="coiled-coil region" evidence="1">
    <location>
        <begin position="168"/>
        <end position="209"/>
    </location>
</feature>
<proteinExistence type="predicted"/>
<evidence type="ECO:0000313" key="4">
    <source>
        <dbReference type="Proteomes" id="UP000013307"/>
    </source>
</evidence>
<accession>N0BF06</accession>
<evidence type="ECO:0000313" key="3">
    <source>
        <dbReference type="EMBL" id="AGK60857.1"/>
    </source>
</evidence>
<evidence type="ECO:0000256" key="1">
    <source>
        <dbReference type="SAM" id="Coils"/>
    </source>
</evidence>
<reference evidence="3 4" key="1">
    <citation type="journal article" date="2013" name="Genome Announc.">
        <title>Complete Genome Sequence of the Thermophilic and Facultatively Chemolithoautotrophic Sulfate Reducer Archaeoglobus sulfaticallidus Strain PM70-1T.</title>
        <authorList>
            <person name="Stokke R."/>
            <person name="Hocking W.P."/>
            <person name="Steinsbu B.O."/>
            <person name="Steen I.H."/>
        </authorList>
    </citation>
    <scope>NUCLEOTIDE SEQUENCE [LARGE SCALE GENOMIC DNA]</scope>
    <source>
        <strain evidence="3">PM70-1</strain>
    </source>
</reference>
<dbReference type="KEGG" id="ast:Asulf_00849"/>
<feature type="coiled-coil region" evidence="1">
    <location>
        <begin position="53"/>
        <end position="90"/>
    </location>
</feature>
<dbReference type="Proteomes" id="UP000013307">
    <property type="component" value="Chromosome"/>
</dbReference>
<keyword evidence="4" id="KW-1185">Reference proteome</keyword>
<dbReference type="AlphaFoldDB" id="N0BF06"/>
<dbReference type="EMBL" id="CP005290">
    <property type="protein sequence ID" value="AGK60857.1"/>
    <property type="molecule type" value="Genomic_DNA"/>
</dbReference>
<dbReference type="eggNOG" id="arCOG06517">
    <property type="taxonomic scope" value="Archaea"/>
</dbReference>
<evidence type="ECO:0000256" key="2">
    <source>
        <dbReference type="SAM" id="Phobius"/>
    </source>
</evidence>
<dbReference type="GeneID" id="15392490"/>